<organism evidence="2 3">
    <name type="scientific">Extremus antarcticus</name>
    <dbReference type="NCBI Taxonomy" id="702011"/>
    <lineage>
        <taxon>Eukaryota</taxon>
        <taxon>Fungi</taxon>
        <taxon>Dikarya</taxon>
        <taxon>Ascomycota</taxon>
        <taxon>Pezizomycotina</taxon>
        <taxon>Dothideomycetes</taxon>
        <taxon>Dothideomycetidae</taxon>
        <taxon>Mycosphaerellales</taxon>
        <taxon>Extremaceae</taxon>
        <taxon>Extremus</taxon>
    </lineage>
</organism>
<dbReference type="EMBL" id="JAWDJX010000021">
    <property type="protein sequence ID" value="KAK3052315.1"/>
    <property type="molecule type" value="Genomic_DNA"/>
</dbReference>
<feature type="compositionally biased region" description="Polar residues" evidence="1">
    <location>
        <begin position="19"/>
        <end position="29"/>
    </location>
</feature>
<evidence type="ECO:0000313" key="3">
    <source>
        <dbReference type="Proteomes" id="UP001271007"/>
    </source>
</evidence>
<protein>
    <submittedName>
        <fullName evidence="2">Uncharacterized protein</fullName>
    </submittedName>
</protein>
<reference evidence="2" key="1">
    <citation type="submission" date="2023-04" db="EMBL/GenBank/DDBJ databases">
        <title>Black Yeasts Isolated from many extreme environments.</title>
        <authorList>
            <person name="Coleine C."/>
            <person name="Stajich J.E."/>
            <person name="Selbmann L."/>
        </authorList>
    </citation>
    <scope>NUCLEOTIDE SEQUENCE</scope>
    <source>
        <strain evidence="2">CCFEE 5312</strain>
    </source>
</reference>
<name>A0AAJ0DKV2_9PEZI</name>
<feature type="compositionally biased region" description="Basic residues" evidence="1">
    <location>
        <begin position="1"/>
        <end position="12"/>
    </location>
</feature>
<accession>A0AAJ0DKV2</accession>
<dbReference type="InterPro" id="IPR021463">
    <property type="entry name" value="Methyltransf_34"/>
</dbReference>
<dbReference type="Proteomes" id="UP001271007">
    <property type="component" value="Unassembled WGS sequence"/>
</dbReference>
<feature type="region of interest" description="Disordered" evidence="1">
    <location>
        <begin position="1"/>
        <end position="29"/>
    </location>
</feature>
<gene>
    <name evidence="2" type="ORF">LTR09_006525</name>
</gene>
<proteinExistence type="predicted"/>
<comment type="caution">
    <text evidence="2">The sequence shown here is derived from an EMBL/GenBank/DDBJ whole genome shotgun (WGS) entry which is preliminary data.</text>
</comment>
<dbReference type="AlphaFoldDB" id="A0AAJ0DKV2"/>
<dbReference type="Pfam" id="PF11312">
    <property type="entry name" value="Methyltransf_34"/>
    <property type="match status" value="1"/>
</dbReference>
<keyword evidence="3" id="KW-1185">Reference proteome</keyword>
<evidence type="ECO:0000313" key="2">
    <source>
        <dbReference type="EMBL" id="KAK3052315.1"/>
    </source>
</evidence>
<evidence type="ECO:0000256" key="1">
    <source>
        <dbReference type="SAM" id="MobiDB-lite"/>
    </source>
</evidence>
<sequence>MARGGRKPPARTARRERVTTSTSKVNDTLASAPPVLQQRCLDIFKDALKPGFEDKDILQEVKGHLYDRNFAAAFGKEEYLRVYASRWSPSRALAYLQVFQDMDEHLDSSPVQGDEPLRVVCIGGGAGGELVGLAGRHSIRKTEAGDGYHPKLHAILVDMAAWSGVTGSLLKGIMSAPELSKYASQAKKDANKALLGGEDLAMDFQQQDVLNIDQDATAVFEEAIMQARLATFMFTLNELYSTSVAKTQLLLARLTELMSAGACLLVVDSPGSYSTVSVNGADKQYPMQWLLDHTLIASSRSRDSGTDYARWEKVVSDDSRWFRLPESMEYPIELENMRYQIHLYRRLSDVGG</sequence>